<dbReference type="Pfam" id="PF07165">
    <property type="entry name" value="DUF1397"/>
    <property type="match status" value="1"/>
</dbReference>
<proteinExistence type="predicted"/>
<keyword evidence="1" id="KW-0732">Signal</keyword>
<feature type="chain" id="PRO_5008399823" evidence="1">
    <location>
        <begin position="23"/>
        <end position="241"/>
    </location>
</feature>
<evidence type="ECO:0000256" key="1">
    <source>
        <dbReference type="SAM" id="SignalP"/>
    </source>
</evidence>
<dbReference type="PROSITE" id="PS51257">
    <property type="entry name" value="PROKAR_LIPOPROTEIN"/>
    <property type="match status" value="1"/>
</dbReference>
<sequence>MANKQLIILTVLAVMACSECKAAKRFDLNQAAPKKDHGFLYPDLYIKNHCIKNLGNTMGITAYNNIEKESEKLKTCLNGHLNVTKLQGKMSQGDLRNNLKTIFSAYCQKKGDLTKCVENFSNELTPCLDANDRALQKDAIRMTGKLYEFLCLNDGNQIVEFIINGGPECVQQHYKAIVDKCIEPHFIEFDRSPLTVEKCKNLNNMEKCFVNELNACPNKKAANIVQDLFRYMKKDTICRDK</sequence>
<keyword evidence="3" id="KW-1185">Reference proteome</keyword>
<dbReference type="PANTHER" id="PTHR20997:SF2">
    <property type="entry name" value="EG:BACR42I17.2 PROTEIN-RELATED"/>
    <property type="match status" value="1"/>
</dbReference>
<organism evidence="2 3">
    <name type="scientific">Glossina austeni</name>
    <name type="common">Savannah tsetse fly</name>
    <dbReference type="NCBI Taxonomy" id="7395"/>
    <lineage>
        <taxon>Eukaryota</taxon>
        <taxon>Metazoa</taxon>
        <taxon>Ecdysozoa</taxon>
        <taxon>Arthropoda</taxon>
        <taxon>Hexapoda</taxon>
        <taxon>Insecta</taxon>
        <taxon>Pterygota</taxon>
        <taxon>Neoptera</taxon>
        <taxon>Endopterygota</taxon>
        <taxon>Diptera</taxon>
        <taxon>Brachycera</taxon>
        <taxon>Muscomorpha</taxon>
        <taxon>Hippoboscoidea</taxon>
        <taxon>Glossinidae</taxon>
        <taxon>Glossina</taxon>
    </lineage>
</organism>
<protein>
    <submittedName>
        <fullName evidence="2">Uncharacterized protein</fullName>
    </submittedName>
</protein>
<reference evidence="2" key="1">
    <citation type="submission" date="2020-05" db="UniProtKB">
        <authorList>
            <consortium name="EnsemblMetazoa"/>
        </authorList>
    </citation>
    <scope>IDENTIFICATION</scope>
    <source>
        <strain evidence="2">TTRI</strain>
    </source>
</reference>
<evidence type="ECO:0000313" key="3">
    <source>
        <dbReference type="Proteomes" id="UP000078200"/>
    </source>
</evidence>
<evidence type="ECO:0000313" key="2">
    <source>
        <dbReference type="EnsemblMetazoa" id="GAUT051846-PA"/>
    </source>
</evidence>
<feature type="signal peptide" evidence="1">
    <location>
        <begin position="1"/>
        <end position="22"/>
    </location>
</feature>
<name>A0A1A9VYJ5_GLOAU</name>
<dbReference type="EnsemblMetazoa" id="GAUT051846-RA">
    <property type="protein sequence ID" value="GAUT051846-PA"/>
    <property type="gene ID" value="GAUT051846"/>
</dbReference>
<dbReference type="STRING" id="7395.A0A1A9VYJ5"/>
<dbReference type="Proteomes" id="UP000078200">
    <property type="component" value="Unassembled WGS sequence"/>
</dbReference>
<dbReference type="AlphaFoldDB" id="A0A1A9VYJ5"/>
<dbReference type="InterPro" id="IPR009832">
    <property type="entry name" value="DUF1397"/>
</dbReference>
<dbReference type="VEuPathDB" id="VectorBase:GAUT051846"/>
<dbReference type="PANTHER" id="PTHR20997">
    <property type="entry name" value="EG:BACR42I17.2 PROTEIN-RELATED"/>
    <property type="match status" value="1"/>
</dbReference>
<accession>A0A1A9VYJ5</accession>